<sequence>MQTFKIVIEMFTQSLQNKKKFYQKMFKQLLLHIKLISEKQNHQAITFLILLQLSYCHLTIQEQRFLLNQQIIMEVSSIGSIYFCLQQLSKILNSKIIDFIQILFYQNTFLFMKSQNYQVILDENGDIQRAIIVISQENKFLVSPKQENKTLDFYLRLSLPSINIIGSIGSINEYLNDVSVLIDDKKIPITKTVPSKSDKINDPQQVTHRFSIDYLNLPFSFQNITIQFQYSIYSYINLQVSNSFFNWVLNQDLAFPTSRLIRYANFSSNLVPHFPKQFSNLDSAGNAMLKVNIIQNQYFSCNIRKIILPNVLQQEFRQTPNREDLMVQAVQKSTQKLILLQYSYNKSSGEINFNQRQGYLLNEGQDDLQINIFSFRNKLVLEDTIKVGFDCITEKSTFEKVIPIYQQKNRGIKQIHQVYNEAVQQQFQIQFSFQQTINEETYFYLTLPAGISFLTKNSTIINQEGFSYSSLIWQDYTILFNNCTFNSSQNISLIFQEVQLQEVNIGQSQISCFSENEFLFYSDSSTQYNSQIFQKEPEPITDLIVVQFEQFRGFIPTTPPVKEVQTAVPSNLVLSFSILSFTAKCAWVILELPLEFKIGRLMSPIIKMTDCNQKQYYVDLQSQDNTGQAFIYSKETQAIYISCLSLLQSAKASTGQGTSIPFSDMKCLNNTISITQVESSNQLQKTRQIFSIIADSNTIDIQDPPIWYNSRANITEFPQTYLFLKNQQKYHEGILIQQYFQPQEIALIPQSKYQNDVTNFNFTVNFPIFMIKDVHAIQISLPIIMMQENEDKIVCENDKYTYFMLSTNKIGQFLQAQVYIKIKQNIQSNYQIKCQIYSASLVYNQQLNSTNSTLQSDKVQIIVLSDNEIISETFSNVDIIGSAQQGDWIKLSELSPIVLSENYIGKRGIKYTFDLFEVNIPLFQDSLNRIVIIQLDDSLELDSNFTCLILNDIEEEFIQIDCYLLQSNQIYFNSKDIVLNKKWKLSVTGVKNPDLNIQTSNTISKNLTFVFQYAWQQNIGTLNQVIYVISSSTKQVILEYSCNYTCKGCTTKYSNCIQCSDQYPYKKKKSLEQNNFICLKQCAEEEAQINFECKECNQLAQGCQSCSPLDLSSCSSCKNGYLYEVNWKRCIEQSLMKNNQKRTLQQQQKYLNPIQQSKSSNQMEESILQNHFRIIKENSNSTETQDIKQESSKTSKVLDKMNETIEELKNGKVIFIYMICSSIFLCILVKLKQFVSQKFKININQDQVDSNNENNNNKNNNNAYHYNHTLDNEVGEQVYRFRFHSLMLFILSFAEIIQLPYVLFWGLGVSECNFTHPILQTLIGTIALSCISWIFDSYLLGCILIDKENTPRSSCVLNPLPSYMREGSFQFTIILTRGIFSLIPKSVSMILSNAFKIQGWFIYPYFQEEGRSQILLTNLRKTLSQQIKSNVTGITVFISLLTLEYPEIKQSYLFIYDIIIFNSIMALLCYLNIRTIDELSLIHIQMCIRDSSRIPRNKVELPFYL</sequence>
<feature type="transmembrane region" description="Helical" evidence="1">
    <location>
        <begin position="1286"/>
        <end position="1306"/>
    </location>
</feature>
<feature type="transmembrane region" description="Helical" evidence="1">
    <location>
        <begin position="1451"/>
        <end position="1473"/>
    </location>
</feature>
<protein>
    <submittedName>
        <fullName evidence="2">MTAp</fullName>
    </submittedName>
</protein>
<keyword evidence="1" id="KW-0472">Membrane</keyword>
<dbReference type="InterPro" id="IPR009030">
    <property type="entry name" value="Growth_fac_rcpt_cys_sf"/>
</dbReference>
<feature type="transmembrane region" description="Helical" evidence="1">
    <location>
        <begin position="1214"/>
        <end position="1231"/>
    </location>
</feature>
<evidence type="ECO:0000313" key="2">
    <source>
        <dbReference type="EMBL" id="QDH09123.1"/>
    </source>
</evidence>
<accession>A0A513X5B6</accession>
<gene>
    <name evidence="2" type="primary">MTA</name>
</gene>
<keyword evidence="1" id="KW-1133">Transmembrane helix</keyword>
<dbReference type="SUPFAM" id="SSF57184">
    <property type="entry name" value="Growth factor receptor domain"/>
    <property type="match status" value="1"/>
</dbReference>
<proteinExistence type="predicted"/>
<dbReference type="InterPro" id="IPR006212">
    <property type="entry name" value="Furin_repeat"/>
</dbReference>
<name>A0A513X5B6_TETCN</name>
<dbReference type="CDD" id="cd00064">
    <property type="entry name" value="FU"/>
    <property type="match status" value="1"/>
</dbReference>
<feature type="transmembrane region" description="Helical" evidence="1">
    <location>
        <begin position="1318"/>
        <end position="1345"/>
    </location>
</feature>
<evidence type="ECO:0000256" key="1">
    <source>
        <dbReference type="SAM" id="Phobius"/>
    </source>
</evidence>
<dbReference type="Gene3D" id="2.10.220.10">
    <property type="entry name" value="Hormone Receptor, Insulin-like Growth Factor Receptor 1, Chain A, domain 2"/>
    <property type="match status" value="1"/>
</dbReference>
<dbReference type="EMBL" id="MK315126">
    <property type="protein sequence ID" value="QDH09123.1"/>
    <property type="molecule type" value="Genomic_DNA"/>
</dbReference>
<reference evidence="2" key="1">
    <citation type="submission" date="2018-12" db="EMBL/GenBank/DDBJ databases">
        <authorList>
            <person name="Yan G."/>
        </authorList>
    </citation>
    <scope>NUCLEOTIDE SEQUENCE</scope>
    <source>
        <strain evidence="2">30770</strain>
    </source>
</reference>
<organism evidence="2">
    <name type="scientific">Tetrahymena canadensis</name>
    <dbReference type="NCBI Taxonomy" id="5894"/>
    <lineage>
        <taxon>Eukaryota</taxon>
        <taxon>Sar</taxon>
        <taxon>Alveolata</taxon>
        <taxon>Ciliophora</taxon>
        <taxon>Intramacronucleata</taxon>
        <taxon>Oligohymenophorea</taxon>
        <taxon>Hymenostomatida</taxon>
        <taxon>Tetrahymenina</taxon>
        <taxon>Tetrahymenidae</taxon>
        <taxon>Tetrahymena</taxon>
    </lineage>
</organism>
<keyword evidence="1" id="KW-0812">Transmembrane</keyword>